<dbReference type="SMART" id="SM00165">
    <property type="entry name" value="UBA"/>
    <property type="match status" value="1"/>
</dbReference>
<proteinExistence type="predicted"/>
<feature type="domain" description="UBA" evidence="3">
    <location>
        <begin position="325"/>
        <end position="364"/>
    </location>
</feature>
<dbReference type="PANTHER" id="PTHR15960">
    <property type="entry name" value="LD44032P"/>
    <property type="match status" value="1"/>
</dbReference>
<evidence type="ECO:0000256" key="2">
    <source>
        <dbReference type="SAM" id="MobiDB-lite"/>
    </source>
</evidence>
<keyword evidence="5" id="KW-1185">Reference proteome</keyword>
<keyword evidence="1" id="KW-0175">Coiled coil</keyword>
<dbReference type="InterPro" id="IPR042575">
    <property type="entry name" value="UBAP1_C"/>
</dbReference>
<dbReference type="GO" id="GO:0000813">
    <property type="term" value="C:ESCRT I complex"/>
    <property type="evidence" value="ECO:0007669"/>
    <property type="project" value="InterPro"/>
</dbReference>
<feature type="coiled-coil region" evidence="1">
    <location>
        <begin position="61"/>
        <end position="88"/>
    </location>
</feature>
<dbReference type="PANTHER" id="PTHR15960:SF5">
    <property type="entry name" value="LD44032P"/>
    <property type="match status" value="1"/>
</dbReference>
<name>A0AAD5UP78_9FUNG</name>
<dbReference type="EMBL" id="JADGKB010000013">
    <property type="protein sequence ID" value="KAJ3260178.1"/>
    <property type="molecule type" value="Genomic_DNA"/>
</dbReference>
<dbReference type="InterPro" id="IPR015940">
    <property type="entry name" value="UBA"/>
</dbReference>
<accession>A0AAD5UP78</accession>
<feature type="region of interest" description="Disordered" evidence="2">
    <location>
        <begin position="94"/>
        <end position="136"/>
    </location>
</feature>
<dbReference type="InterPro" id="IPR038870">
    <property type="entry name" value="UBAP1"/>
</dbReference>
<dbReference type="Proteomes" id="UP001210925">
    <property type="component" value="Unassembled WGS sequence"/>
</dbReference>
<organism evidence="4 5">
    <name type="scientific">Boothiomyces macroporosus</name>
    <dbReference type="NCBI Taxonomy" id="261099"/>
    <lineage>
        <taxon>Eukaryota</taxon>
        <taxon>Fungi</taxon>
        <taxon>Fungi incertae sedis</taxon>
        <taxon>Chytridiomycota</taxon>
        <taxon>Chytridiomycota incertae sedis</taxon>
        <taxon>Chytridiomycetes</taxon>
        <taxon>Rhizophydiales</taxon>
        <taxon>Terramycetaceae</taxon>
        <taxon>Boothiomyces</taxon>
    </lineage>
</organism>
<evidence type="ECO:0000259" key="3">
    <source>
        <dbReference type="PROSITE" id="PS50030"/>
    </source>
</evidence>
<dbReference type="PROSITE" id="PS50030">
    <property type="entry name" value="UBA"/>
    <property type="match status" value="1"/>
</dbReference>
<dbReference type="GO" id="GO:0043130">
    <property type="term" value="F:ubiquitin binding"/>
    <property type="evidence" value="ECO:0007669"/>
    <property type="project" value="InterPro"/>
</dbReference>
<gene>
    <name evidence="4" type="ORF">HK103_001254</name>
</gene>
<dbReference type="GO" id="GO:0043162">
    <property type="term" value="P:ubiquitin-dependent protein catabolic process via the multivesicular body sorting pathway"/>
    <property type="evidence" value="ECO:0007669"/>
    <property type="project" value="InterPro"/>
</dbReference>
<dbReference type="InterPro" id="IPR009060">
    <property type="entry name" value="UBA-like_sf"/>
</dbReference>
<feature type="compositionally biased region" description="Polar residues" evidence="2">
    <location>
        <begin position="151"/>
        <end position="200"/>
    </location>
</feature>
<feature type="compositionally biased region" description="Pro residues" evidence="2">
    <location>
        <begin position="203"/>
        <end position="217"/>
    </location>
</feature>
<feature type="compositionally biased region" description="Polar residues" evidence="2">
    <location>
        <begin position="220"/>
        <end position="229"/>
    </location>
</feature>
<sequence>MHYRDLINIPLIKPQVPATPSVLNKYQLIPDDILSQYQVDFTLENNVLKEFEGFTHYNNTLIKAKKERELYKQKLAEIKEQERIAELKKKAPGLSNDILKPSAKSSVEEIPPDPRKDKVDISEFDPGLSSADPWESQGIHDLQALKEIMTKSTQSPSRQSPNRTVNTHSTPPVDQRNTSTPPFRTNSVSPDNTQFGQTLANPAPVPGQFPSPPPQFYPPTSNQQYNNVPISRSDLPYQMQNMSLNSGYYQHAQKLPTPTQVKFDYNSPPAPPPKPDFSPDTLRRAANFPLDKQREFTQYYHENRKYHDRDAVVKSYELFGTKGKPFLENFESLSEMGFLKDKIIQALTYAKNDKNNALEYLFNN</sequence>
<dbReference type="AlphaFoldDB" id="A0AAD5UP78"/>
<evidence type="ECO:0000256" key="1">
    <source>
        <dbReference type="SAM" id="Coils"/>
    </source>
</evidence>
<dbReference type="Gene3D" id="1.20.120.1920">
    <property type="entry name" value="UBAP1 SOUBA domain"/>
    <property type="match status" value="1"/>
</dbReference>
<feature type="compositionally biased region" description="Basic and acidic residues" evidence="2">
    <location>
        <begin position="112"/>
        <end position="121"/>
    </location>
</feature>
<evidence type="ECO:0000313" key="5">
    <source>
        <dbReference type="Proteomes" id="UP001210925"/>
    </source>
</evidence>
<comment type="caution">
    <text evidence="4">The sequence shown here is derived from an EMBL/GenBank/DDBJ whole genome shotgun (WGS) entry which is preliminary data.</text>
</comment>
<evidence type="ECO:0000313" key="4">
    <source>
        <dbReference type="EMBL" id="KAJ3260178.1"/>
    </source>
</evidence>
<protein>
    <recommendedName>
        <fullName evidence="3">UBA domain-containing protein</fullName>
    </recommendedName>
</protein>
<dbReference type="SUPFAM" id="SSF46934">
    <property type="entry name" value="UBA-like"/>
    <property type="match status" value="1"/>
</dbReference>
<reference evidence="4" key="1">
    <citation type="submission" date="2020-05" db="EMBL/GenBank/DDBJ databases">
        <title>Phylogenomic resolution of chytrid fungi.</title>
        <authorList>
            <person name="Stajich J.E."/>
            <person name="Amses K."/>
            <person name="Simmons R."/>
            <person name="Seto K."/>
            <person name="Myers J."/>
            <person name="Bonds A."/>
            <person name="Quandt C.A."/>
            <person name="Barry K."/>
            <person name="Liu P."/>
            <person name="Grigoriev I."/>
            <person name="Longcore J.E."/>
            <person name="James T.Y."/>
        </authorList>
    </citation>
    <scope>NUCLEOTIDE SEQUENCE</scope>
    <source>
        <strain evidence="4">PLAUS21</strain>
    </source>
</reference>
<feature type="region of interest" description="Disordered" evidence="2">
    <location>
        <begin position="151"/>
        <end position="229"/>
    </location>
</feature>